<sequence length="419" mass="45482">MRTQVPYVSPDNIFFEMSSKMTGVICVGVRCLTVDQKSTVAFLSAWNWYQAHPQDLVSGSHPTTRLSRTRIHISCALTWSLTSPRRRAAHMATEAMGETVLVTGASGFIGSCLVRLLLARGYSIHAAVLNPDDKAETGHLLALAAAAGDEGRVRFFRCDLLDGAAMLAAVRGCSGVFHLASPCTVDQVLDPQKELVVPAVEGTLNVLRAAKDAGGVRRVVVTSSVSAVMPCPGWPAGEVVDERCWTDIDYCDKNGVWYPASKALAEKAAWKFAEENGLDVVAVNPGTVLGEMIPPRVNASMAMFLRLLEGCTEEYKYFFIGPVHVEDVALAHILLYENPSATGRHLCVEPICHWSDLAAKVAELYPDYKVPKFPEDTQPGLVRAEAAPKKLMALGLQFSPLEKIIRDAVESLRSRGCIA</sequence>
<dbReference type="EnsemblPlants" id="AVESA.00010b.r2.7CG0710460.1">
    <property type="protein sequence ID" value="AVESA.00010b.r2.7CG0710460.1.CDS"/>
    <property type="gene ID" value="AVESA.00010b.r2.7CG0710460"/>
</dbReference>
<reference evidence="1" key="1">
    <citation type="submission" date="2021-05" db="EMBL/GenBank/DDBJ databases">
        <authorList>
            <person name="Scholz U."/>
            <person name="Mascher M."/>
            <person name="Fiebig A."/>
        </authorList>
    </citation>
    <scope>NUCLEOTIDE SEQUENCE [LARGE SCALE GENOMIC DNA]</scope>
</reference>
<evidence type="ECO:0000313" key="1">
    <source>
        <dbReference type="EnsemblPlants" id="AVESA.00010b.r2.7CG0710460.1.CDS"/>
    </source>
</evidence>
<proteinExistence type="predicted"/>
<protein>
    <submittedName>
        <fullName evidence="1">Uncharacterized protein</fullName>
    </submittedName>
</protein>
<organism evidence="1 2">
    <name type="scientific">Avena sativa</name>
    <name type="common">Oat</name>
    <dbReference type="NCBI Taxonomy" id="4498"/>
    <lineage>
        <taxon>Eukaryota</taxon>
        <taxon>Viridiplantae</taxon>
        <taxon>Streptophyta</taxon>
        <taxon>Embryophyta</taxon>
        <taxon>Tracheophyta</taxon>
        <taxon>Spermatophyta</taxon>
        <taxon>Magnoliopsida</taxon>
        <taxon>Liliopsida</taxon>
        <taxon>Poales</taxon>
        <taxon>Poaceae</taxon>
        <taxon>BOP clade</taxon>
        <taxon>Pooideae</taxon>
        <taxon>Poodae</taxon>
        <taxon>Poeae</taxon>
        <taxon>Poeae Chloroplast Group 1 (Aveneae type)</taxon>
        <taxon>Aveninae</taxon>
        <taxon>Avena</taxon>
    </lineage>
</organism>
<reference evidence="1" key="2">
    <citation type="submission" date="2025-09" db="UniProtKB">
        <authorList>
            <consortium name="EnsemblPlants"/>
        </authorList>
    </citation>
    <scope>IDENTIFICATION</scope>
</reference>
<keyword evidence="2" id="KW-1185">Reference proteome</keyword>
<accession>A0ACD6AAX3</accession>
<dbReference type="Proteomes" id="UP001732700">
    <property type="component" value="Chromosome 7C"/>
</dbReference>
<name>A0ACD6AAX3_AVESA</name>
<evidence type="ECO:0000313" key="2">
    <source>
        <dbReference type="Proteomes" id="UP001732700"/>
    </source>
</evidence>